<proteinExistence type="predicted"/>
<sequence length="80" mass="8959">MLEMPAPVVMEALGYHRAARPSWPPRPEAPGADAPLDHHQAVREAADKEHGSLDSLKRANRQANQWPLTPDEARLNKDKF</sequence>
<keyword evidence="3" id="KW-1185">Reference proteome</keyword>
<dbReference type="RefSeq" id="WP_143668120.1">
    <property type="nucleotide sequence ID" value="NZ_MUBM01000199.1"/>
</dbReference>
<dbReference type="Proteomes" id="UP001458415">
    <property type="component" value="Unassembled WGS sequence"/>
</dbReference>
<organism evidence="2 3">
    <name type="scientific">Streptomyces carpinensis</name>
    <dbReference type="NCBI Taxonomy" id="66369"/>
    <lineage>
        <taxon>Bacteria</taxon>
        <taxon>Bacillati</taxon>
        <taxon>Actinomycetota</taxon>
        <taxon>Actinomycetes</taxon>
        <taxon>Kitasatosporales</taxon>
        <taxon>Streptomycetaceae</taxon>
        <taxon>Streptomyces</taxon>
    </lineage>
</organism>
<evidence type="ECO:0000256" key="1">
    <source>
        <dbReference type="SAM" id="MobiDB-lite"/>
    </source>
</evidence>
<dbReference type="EMBL" id="JBEPCU010000353">
    <property type="protein sequence ID" value="MER6979328.1"/>
    <property type="molecule type" value="Genomic_DNA"/>
</dbReference>
<evidence type="ECO:0000313" key="3">
    <source>
        <dbReference type="Proteomes" id="UP001458415"/>
    </source>
</evidence>
<feature type="region of interest" description="Disordered" evidence="1">
    <location>
        <begin position="19"/>
        <end position="80"/>
    </location>
</feature>
<accession>A0ABV1W553</accession>
<reference evidence="2 3" key="1">
    <citation type="submission" date="2024-06" db="EMBL/GenBank/DDBJ databases">
        <title>The Natural Products Discovery Center: Release of the First 8490 Sequenced Strains for Exploring Actinobacteria Biosynthetic Diversity.</title>
        <authorList>
            <person name="Kalkreuter E."/>
            <person name="Kautsar S.A."/>
            <person name="Yang D."/>
            <person name="Bader C.D."/>
            <person name="Teijaro C.N."/>
            <person name="Fluegel L."/>
            <person name="Davis C.M."/>
            <person name="Simpson J.R."/>
            <person name="Lauterbach L."/>
            <person name="Steele A.D."/>
            <person name="Gui C."/>
            <person name="Meng S."/>
            <person name="Li G."/>
            <person name="Viehrig K."/>
            <person name="Ye F."/>
            <person name="Su P."/>
            <person name="Kiefer A.F."/>
            <person name="Nichols A."/>
            <person name="Cepeda A.J."/>
            <person name="Yan W."/>
            <person name="Fan B."/>
            <person name="Jiang Y."/>
            <person name="Adhikari A."/>
            <person name="Zheng C.-J."/>
            <person name="Schuster L."/>
            <person name="Cowan T.M."/>
            <person name="Smanski M.J."/>
            <person name="Chevrette M.G."/>
            <person name="De Carvalho L.P.S."/>
            <person name="Shen B."/>
        </authorList>
    </citation>
    <scope>NUCLEOTIDE SEQUENCE [LARGE SCALE GENOMIC DNA]</scope>
    <source>
        <strain evidence="2 3">NPDC000634</strain>
    </source>
</reference>
<comment type="caution">
    <text evidence="2">The sequence shown here is derived from an EMBL/GenBank/DDBJ whole genome shotgun (WGS) entry which is preliminary data.</text>
</comment>
<name>A0ABV1W553_9ACTN</name>
<feature type="compositionally biased region" description="Basic and acidic residues" evidence="1">
    <location>
        <begin position="71"/>
        <end position="80"/>
    </location>
</feature>
<gene>
    <name evidence="2" type="ORF">ABT317_20640</name>
</gene>
<evidence type="ECO:0000313" key="2">
    <source>
        <dbReference type="EMBL" id="MER6979328.1"/>
    </source>
</evidence>
<feature type="compositionally biased region" description="Basic and acidic residues" evidence="1">
    <location>
        <begin position="35"/>
        <end position="57"/>
    </location>
</feature>
<protein>
    <submittedName>
        <fullName evidence="2">Uncharacterized protein</fullName>
    </submittedName>
</protein>